<dbReference type="InterPro" id="IPR041796">
    <property type="entry name" value="Mre11_N"/>
</dbReference>
<reference evidence="3 4" key="1">
    <citation type="submission" date="2018-10" db="EMBL/GenBank/DDBJ databases">
        <title>Bacillus Keqinensis sp. nov., a moderately halophilic bacterium isolated from a saline-alkaline lake.</title>
        <authorList>
            <person name="Wang H."/>
        </authorList>
    </citation>
    <scope>NUCLEOTIDE SEQUENCE [LARGE SCALE GENOMIC DNA]</scope>
    <source>
        <strain evidence="3 4">KQ-3</strain>
    </source>
</reference>
<dbReference type="AlphaFoldDB" id="A0A3M7TTC0"/>
<dbReference type="InterPro" id="IPR029052">
    <property type="entry name" value="Metallo-depent_PP-like"/>
</dbReference>
<dbReference type="InterPro" id="IPR050535">
    <property type="entry name" value="DNA_Repair-Maintenance_Comp"/>
</dbReference>
<dbReference type="Gene3D" id="3.60.21.10">
    <property type="match status" value="1"/>
</dbReference>
<dbReference type="PANTHER" id="PTHR30337:SF7">
    <property type="entry name" value="PHOSPHOESTERASE"/>
    <property type="match status" value="1"/>
</dbReference>
<sequence length="411" mass="46726">MDMIRFIHCADLHLDRPYETSQLPEKIVNRLKKSAYYSFEKLISQAIEREVDFVLISGDLYDLEHRSLKGQLFVKKQAERLLAEGISLYIVHGNHDPLTEGTKSVALPENVTVFGPRTTSVLHTNKGVRLYGFSYENRSVTANRIEEYIKEKRDDAMFHIALLHGQELSQPEHDPYAPFRLKELTNSPFDYWALGHIHKRQILSREPLVVYPGNIQGGHRNEEGPKGAFYVELTKQGGELTFLDTSEVDWHNVTLSIAGVDSVEALLSLAEEALDKAVAEGKCGLVHLSFTGCGPLHSELNDPAVMEDFLEELRGDEETLFAPFIWVQTFSLKTSPDIDRQKAKEQSDVLGDVLTVIDEYTLDGIEDGVLRDLYRHRTIRKYLTSLSEKEKAELLGETEQWLVSRLLKEEA</sequence>
<keyword evidence="3" id="KW-0269">Exonuclease</keyword>
<dbReference type="GO" id="GO:0004527">
    <property type="term" value="F:exonuclease activity"/>
    <property type="evidence" value="ECO:0007669"/>
    <property type="project" value="UniProtKB-KW"/>
</dbReference>
<organism evidence="3 4">
    <name type="scientific">Alteribacter keqinensis</name>
    <dbReference type="NCBI Taxonomy" id="2483800"/>
    <lineage>
        <taxon>Bacteria</taxon>
        <taxon>Bacillati</taxon>
        <taxon>Bacillota</taxon>
        <taxon>Bacilli</taxon>
        <taxon>Bacillales</taxon>
        <taxon>Bacillaceae</taxon>
        <taxon>Alteribacter</taxon>
    </lineage>
</organism>
<evidence type="ECO:0000259" key="2">
    <source>
        <dbReference type="Pfam" id="PF00149"/>
    </source>
</evidence>
<dbReference type="Pfam" id="PF00149">
    <property type="entry name" value="Metallophos"/>
    <property type="match status" value="1"/>
</dbReference>
<comment type="caution">
    <text evidence="3">The sequence shown here is derived from an EMBL/GenBank/DDBJ whole genome shotgun (WGS) entry which is preliminary data.</text>
</comment>
<keyword evidence="3" id="KW-0540">Nuclease</keyword>
<dbReference type="InterPro" id="IPR004843">
    <property type="entry name" value="Calcineurin-like_PHP"/>
</dbReference>
<protein>
    <submittedName>
        <fullName evidence="3">DNA repair exonuclease</fullName>
    </submittedName>
</protein>
<dbReference type="SUPFAM" id="SSF56300">
    <property type="entry name" value="Metallo-dependent phosphatases"/>
    <property type="match status" value="1"/>
</dbReference>
<dbReference type="PANTHER" id="PTHR30337">
    <property type="entry name" value="COMPONENT OF ATP-DEPENDENT DSDNA EXONUCLEASE"/>
    <property type="match status" value="1"/>
</dbReference>
<proteinExistence type="predicted"/>
<dbReference type="PIRSF" id="PIRSF033091">
    <property type="entry name" value="Pesterase_YhaO"/>
    <property type="match status" value="1"/>
</dbReference>
<dbReference type="InterPro" id="IPR014576">
    <property type="entry name" value="Pesterase_YhaO"/>
</dbReference>
<dbReference type="OrthoDB" id="9773856at2"/>
<evidence type="ECO:0000313" key="3">
    <source>
        <dbReference type="EMBL" id="RNA68693.1"/>
    </source>
</evidence>
<dbReference type="RefSeq" id="WP_122896219.1">
    <property type="nucleotide sequence ID" value="NZ_RHIB01000001.1"/>
</dbReference>
<name>A0A3M7TTC0_9BACI</name>
<evidence type="ECO:0000313" key="4">
    <source>
        <dbReference type="Proteomes" id="UP000278746"/>
    </source>
</evidence>
<gene>
    <name evidence="3" type="ORF">EBO34_01620</name>
</gene>
<keyword evidence="4" id="KW-1185">Reference proteome</keyword>
<keyword evidence="1" id="KW-0378">Hydrolase</keyword>
<evidence type="ECO:0000256" key="1">
    <source>
        <dbReference type="ARBA" id="ARBA00022801"/>
    </source>
</evidence>
<accession>A0A3M7TTC0</accession>
<dbReference type="EMBL" id="RHIB01000001">
    <property type="protein sequence ID" value="RNA68693.1"/>
    <property type="molecule type" value="Genomic_DNA"/>
</dbReference>
<feature type="domain" description="Calcineurin-like phosphoesterase" evidence="2">
    <location>
        <begin position="4"/>
        <end position="199"/>
    </location>
</feature>
<dbReference type="CDD" id="cd00840">
    <property type="entry name" value="MPP_Mre11_N"/>
    <property type="match status" value="1"/>
</dbReference>
<dbReference type="Proteomes" id="UP000278746">
    <property type="component" value="Unassembled WGS sequence"/>
</dbReference>